<reference evidence="9" key="1">
    <citation type="journal article" date="2015" name="Proc. Natl. Acad. Sci. U.S.A.">
        <title>Genome sequence of the Asian Tiger mosquito, Aedes albopictus, reveals insights into its biology, genetics, and evolution.</title>
        <authorList>
            <person name="Chen X.G."/>
            <person name="Jiang X."/>
            <person name="Gu J."/>
            <person name="Xu M."/>
            <person name="Wu Y."/>
            <person name="Deng Y."/>
            <person name="Zhang C."/>
            <person name="Bonizzoni M."/>
            <person name="Dermauw W."/>
            <person name="Vontas J."/>
            <person name="Armbruster P."/>
            <person name="Huang X."/>
            <person name="Yang Y."/>
            <person name="Zhang H."/>
            <person name="He W."/>
            <person name="Peng H."/>
            <person name="Liu Y."/>
            <person name="Wu K."/>
            <person name="Chen J."/>
            <person name="Lirakis M."/>
            <person name="Topalis P."/>
            <person name="Van Leeuwen T."/>
            <person name="Hall A.B."/>
            <person name="Jiang X."/>
            <person name="Thorpe C."/>
            <person name="Mueller R.L."/>
            <person name="Sun C."/>
            <person name="Waterhouse R.M."/>
            <person name="Yan G."/>
            <person name="Tu Z.J."/>
            <person name="Fang X."/>
            <person name="James A.A."/>
        </authorList>
    </citation>
    <scope>NUCLEOTIDE SEQUENCE [LARGE SCALE GENOMIC DNA]</scope>
    <source>
        <strain evidence="9">Foshan</strain>
    </source>
</reference>
<feature type="coiled-coil region" evidence="6">
    <location>
        <begin position="447"/>
        <end position="567"/>
    </location>
</feature>
<dbReference type="Gene3D" id="1.20.58.60">
    <property type="match status" value="1"/>
</dbReference>
<evidence type="ECO:0000256" key="2">
    <source>
        <dbReference type="ARBA" id="ARBA00009316"/>
    </source>
</evidence>
<evidence type="ECO:0000256" key="4">
    <source>
        <dbReference type="ARBA" id="ARBA00023054"/>
    </source>
</evidence>
<comment type="subcellular location">
    <subcellularLocation>
        <location evidence="1">Cytoplasm</location>
        <location evidence="1">Cytoskeleton</location>
        <location evidence="1">Microtubule organizing center</location>
        <location evidence="1">Centrosome</location>
    </subcellularLocation>
</comment>
<keyword evidence="3" id="KW-0963">Cytoplasm</keyword>
<proteinExistence type="inferred from homology"/>
<feature type="coiled-coil region" evidence="6">
    <location>
        <begin position="206"/>
        <end position="269"/>
    </location>
</feature>
<keyword evidence="5" id="KW-0206">Cytoskeleton</keyword>
<keyword evidence="4 6" id="KW-0175">Coiled coil</keyword>
<protein>
    <recommendedName>
        <fullName evidence="10">Myosin class ii heavy chain</fullName>
    </recommendedName>
</protein>
<keyword evidence="9" id="KW-1185">Reference proteome</keyword>
<evidence type="ECO:0000313" key="9">
    <source>
        <dbReference type="Proteomes" id="UP000069940"/>
    </source>
</evidence>
<organism evidence="8 9">
    <name type="scientific">Aedes albopictus</name>
    <name type="common">Asian tiger mosquito</name>
    <name type="synonym">Stegomyia albopicta</name>
    <dbReference type="NCBI Taxonomy" id="7160"/>
    <lineage>
        <taxon>Eukaryota</taxon>
        <taxon>Metazoa</taxon>
        <taxon>Ecdysozoa</taxon>
        <taxon>Arthropoda</taxon>
        <taxon>Hexapoda</taxon>
        <taxon>Insecta</taxon>
        <taxon>Pterygota</taxon>
        <taxon>Neoptera</taxon>
        <taxon>Endopterygota</taxon>
        <taxon>Diptera</taxon>
        <taxon>Nematocera</taxon>
        <taxon>Culicoidea</taxon>
        <taxon>Culicidae</taxon>
        <taxon>Culicinae</taxon>
        <taxon>Aedini</taxon>
        <taxon>Aedes</taxon>
        <taxon>Stegomyia</taxon>
    </lineage>
</organism>
<evidence type="ECO:0000256" key="3">
    <source>
        <dbReference type="ARBA" id="ARBA00022490"/>
    </source>
</evidence>
<dbReference type="GeneID" id="109428263"/>
<feature type="coiled-coil region" evidence="6">
    <location>
        <begin position="593"/>
        <end position="620"/>
    </location>
</feature>
<dbReference type="PANTHER" id="PTHR23162:SF10">
    <property type="entry name" value="FI13205P"/>
    <property type="match status" value="1"/>
</dbReference>
<evidence type="ECO:0000256" key="7">
    <source>
        <dbReference type="SAM" id="MobiDB-lite"/>
    </source>
</evidence>
<reference evidence="8" key="2">
    <citation type="submission" date="2025-05" db="UniProtKB">
        <authorList>
            <consortium name="EnsemblMetazoa"/>
        </authorList>
    </citation>
    <scope>IDENTIFICATION</scope>
    <source>
        <strain evidence="8">Foshan</strain>
    </source>
</reference>
<evidence type="ECO:0000313" key="8">
    <source>
        <dbReference type="EnsemblMetazoa" id="AALFPA23_013282.P19229"/>
    </source>
</evidence>
<evidence type="ECO:0000256" key="1">
    <source>
        <dbReference type="ARBA" id="ARBA00004300"/>
    </source>
</evidence>
<comment type="similarity">
    <text evidence="2">Belongs to the ODF2 family.</text>
</comment>
<accession>A0ABM1YYL3</accession>
<dbReference type="PANTHER" id="PTHR23162">
    <property type="entry name" value="OUTER DENSE FIBER OF SPERM TAILS 2"/>
    <property type="match status" value="1"/>
</dbReference>
<dbReference type="EnsemblMetazoa" id="AALFPA23_013282.R19229">
    <property type="protein sequence ID" value="AALFPA23_013282.P19229"/>
    <property type="gene ID" value="AALFPA23_013282"/>
</dbReference>
<dbReference type="Proteomes" id="UP000069940">
    <property type="component" value="Unassembled WGS sequence"/>
</dbReference>
<evidence type="ECO:0000256" key="5">
    <source>
        <dbReference type="ARBA" id="ARBA00023212"/>
    </source>
</evidence>
<sequence length="626" mass="71581">MNSQISFSSANARDLIQSLALTVPEKATATRTSGDDWQQQQQPSSSGAGGARPRHSRETDNRRILKMKQQVAKQNNFIAELKKKIRELASMPSKSIANHEELAFLKSRLDKENQLLKGLVDRLIKEQKTADSPGWEQIRLCTDPLEDICRNPWMLGNLPMPDQRFSFDSTLSSLSSKAQVDGESVEHVCDLDDNIKKELMNRDRVIEILQARVEALTADVMKVKRDNNAILDKTPKQTKFCEADIFNRLKFYKENTDALEKNLKQMDAALGVIRTELGPALTGECQESAGCRTFFTSSNGGQKSTGEVPRSSLASKQDDDQYNILMKEFSKKNEECQKLTDRLAKSCSCRNETPEQLEVDVLKKRCSELLDIQEEFKILIKEQGDQLDEYRLKYLSAQQKVEEQKLEMGRMDVTNRRIEEQINIEVQRIKAKFQDKLRQLTPFPRLLEAEEEKVSKLKDSNEKLLEELKKSAKEIKSLEYRLHNAHASQNTELEKAHNLLQVELEQLQASLQSEREKNAKLHTQLEEAQKEIDDTRTETAKMIARTNDRAQEERKTALTRIEGLELELTQCRAAASVTINNREEALREMQGQIRVLSGSLNDAQIQIQSLRNQLTFLQNERYGALA</sequence>
<dbReference type="InterPro" id="IPR026099">
    <property type="entry name" value="Odf2-rel"/>
</dbReference>
<dbReference type="RefSeq" id="XP_019559537.3">
    <property type="nucleotide sequence ID" value="XM_019703992.3"/>
</dbReference>
<feature type="coiled-coil region" evidence="6">
    <location>
        <begin position="380"/>
        <end position="407"/>
    </location>
</feature>
<name>A0ABM1YYL3_AEDAL</name>
<evidence type="ECO:0000256" key="6">
    <source>
        <dbReference type="SAM" id="Coils"/>
    </source>
</evidence>
<evidence type="ECO:0008006" key="10">
    <source>
        <dbReference type="Google" id="ProtNLM"/>
    </source>
</evidence>
<feature type="region of interest" description="Disordered" evidence="7">
    <location>
        <begin position="26"/>
        <end position="62"/>
    </location>
</feature>